<dbReference type="PANTHER" id="PTHR13939">
    <property type="entry name" value="NICOTINAMIDE-NUCLEOTIDE AMIDOHYDROLASE PNCC"/>
    <property type="match status" value="1"/>
</dbReference>
<gene>
    <name evidence="3" type="ORF">H8716_04695</name>
</gene>
<evidence type="ECO:0000313" key="4">
    <source>
        <dbReference type="Proteomes" id="UP000657421"/>
    </source>
</evidence>
<dbReference type="InterPro" id="IPR001453">
    <property type="entry name" value="MoaB/Mog_dom"/>
</dbReference>
<dbReference type="InterPro" id="IPR036425">
    <property type="entry name" value="MoaB/Mog-like_dom_sf"/>
</dbReference>
<organism evidence="3 4">
    <name type="scientific">Jingyaoa shaoxingensis</name>
    <dbReference type="NCBI Taxonomy" id="2763671"/>
    <lineage>
        <taxon>Bacteria</taxon>
        <taxon>Bacillati</taxon>
        <taxon>Bacillota</taxon>
        <taxon>Clostridia</taxon>
        <taxon>Lachnospirales</taxon>
        <taxon>Lachnospiraceae</taxon>
        <taxon>Jingyaoa</taxon>
    </lineage>
</organism>
<feature type="domain" description="MoaB/Mog" evidence="1">
    <location>
        <begin position="5"/>
        <end position="141"/>
    </location>
</feature>
<evidence type="ECO:0000259" key="2">
    <source>
        <dbReference type="Pfam" id="PF02464"/>
    </source>
</evidence>
<accession>A0ABR7N7K9</accession>
<dbReference type="RefSeq" id="WP_249307368.1">
    <property type="nucleotide sequence ID" value="NZ_JACRSZ010000003.1"/>
</dbReference>
<evidence type="ECO:0000313" key="3">
    <source>
        <dbReference type="EMBL" id="MBC8572387.1"/>
    </source>
</evidence>
<dbReference type="InterPro" id="IPR008136">
    <property type="entry name" value="CinA_C"/>
</dbReference>
<dbReference type="SUPFAM" id="SSF142433">
    <property type="entry name" value="CinA-like"/>
    <property type="match status" value="1"/>
</dbReference>
<dbReference type="Proteomes" id="UP000657421">
    <property type="component" value="Unassembled WGS sequence"/>
</dbReference>
<dbReference type="PANTHER" id="PTHR13939:SF0">
    <property type="entry name" value="NMN AMIDOHYDROLASE-LIKE PROTEIN YFAY"/>
    <property type="match status" value="1"/>
</dbReference>
<dbReference type="EMBL" id="JACRSZ010000003">
    <property type="protein sequence ID" value="MBC8572387.1"/>
    <property type="molecule type" value="Genomic_DNA"/>
</dbReference>
<dbReference type="InterPro" id="IPR036653">
    <property type="entry name" value="CinA-like_C"/>
</dbReference>
<dbReference type="InterPro" id="IPR050101">
    <property type="entry name" value="CinA"/>
</dbReference>
<comment type="caution">
    <text evidence="3">The sequence shown here is derived from an EMBL/GenBank/DDBJ whole genome shotgun (WGS) entry which is preliminary data.</text>
</comment>
<dbReference type="Pfam" id="PF00994">
    <property type="entry name" value="MoCF_biosynth"/>
    <property type="match status" value="1"/>
</dbReference>
<proteinExistence type="predicted"/>
<dbReference type="NCBIfam" id="TIGR00199">
    <property type="entry name" value="PncC_domain"/>
    <property type="match status" value="1"/>
</dbReference>
<dbReference type="Gene3D" id="3.40.980.10">
    <property type="entry name" value="MoaB/Mog-like domain"/>
    <property type="match status" value="1"/>
</dbReference>
<feature type="domain" description="CinA C-terminal" evidence="2">
    <location>
        <begin position="229"/>
        <end position="379"/>
    </location>
</feature>
<evidence type="ECO:0000259" key="1">
    <source>
        <dbReference type="Pfam" id="PF00994"/>
    </source>
</evidence>
<dbReference type="SUPFAM" id="SSF53218">
    <property type="entry name" value="Molybdenum cofactor biosynthesis proteins"/>
    <property type="match status" value="1"/>
</dbReference>
<name>A0ABR7N7K9_9FIRM</name>
<dbReference type="Gene3D" id="3.90.950.20">
    <property type="entry name" value="CinA-like"/>
    <property type="match status" value="1"/>
</dbReference>
<protein>
    <submittedName>
        <fullName evidence="3">Nicotinamide-nucleotide amidohydrolase family protein</fullName>
    </submittedName>
</protein>
<reference evidence="3 4" key="1">
    <citation type="submission" date="2020-08" db="EMBL/GenBank/DDBJ databases">
        <title>Genome public.</title>
        <authorList>
            <person name="Liu C."/>
            <person name="Sun Q."/>
        </authorList>
    </citation>
    <scope>NUCLEOTIDE SEQUENCE [LARGE SCALE GENOMIC DNA]</scope>
    <source>
        <strain evidence="3 4">NSJ-46</strain>
    </source>
</reference>
<dbReference type="Pfam" id="PF02464">
    <property type="entry name" value="CinA"/>
    <property type="match status" value="1"/>
</dbReference>
<keyword evidence="4" id="KW-1185">Reference proteome</keyword>
<sequence length="384" mass="42250">MDIELISVETDLLPGKCSDIQTAYIMEKCAQIGSPVVGHMSVSRKNIHLADMVHEALERTSVIIVLCMDCEDLETVRTVIAEKVFRREETQKTDLDMVLERHGGTCPGLVMRREDKTVILLPGSEEDLHGIFEKELFKMLQKEQKDIVYSATVKICGDQGNAAKKLAAEIQKKNPETDISVTACTGEVIVRICARALEEHAAKKTLKPVLKAFLEKFGDQVYTTDDAVTLEASVLSLLKERDLTLTTAESLTGGLLAARFTAVPGASEVFKQGFVTYCNRAKRKLLEVKKTTLKEYGAVSDRTAKEMAKNGVFATGADVCISLTGLAGPAAEEGKPVGLVYIGCCYKNRTVVREYHFKGNRSQIREQSAVSALLLLRECILTDQ</sequence>